<dbReference type="EMBL" id="JAOPGA020001346">
    <property type="protein sequence ID" value="KAL0487447.1"/>
    <property type="molecule type" value="Genomic_DNA"/>
</dbReference>
<dbReference type="GO" id="GO:0005737">
    <property type="term" value="C:cytoplasm"/>
    <property type="evidence" value="ECO:0007669"/>
    <property type="project" value="TreeGrafter"/>
</dbReference>
<organism evidence="5 6">
    <name type="scientific">Acrasis kona</name>
    <dbReference type="NCBI Taxonomy" id="1008807"/>
    <lineage>
        <taxon>Eukaryota</taxon>
        <taxon>Discoba</taxon>
        <taxon>Heterolobosea</taxon>
        <taxon>Tetramitia</taxon>
        <taxon>Eutetramitia</taxon>
        <taxon>Acrasidae</taxon>
        <taxon>Acrasis</taxon>
    </lineage>
</organism>
<protein>
    <recommendedName>
        <fullName evidence="2">sphingomyelin phosphodiesterase</fullName>
        <ecNumber evidence="2">3.1.4.12</ecNumber>
    </recommendedName>
</protein>
<evidence type="ECO:0000256" key="1">
    <source>
        <dbReference type="ARBA" id="ARBA00006335"/>
    </source>
</evidence>
<evidence type="ECO:0000256" key="2">
    <source>
        <dbReference type="ARBA" id="ARBA00012369"/>
    </source>
</evidence>
<sequence length="446" mass="50343">MPVDSVLVRRIVKFWNKITRKPGAEYLMDENAISATGKEQVNVPKAIRVLSYNVFMRPFVKTNKSDYKDARLSVFIREQLDNFDIIALQEMFSLGSNRMKTLKKQSALKGFPFNVTLSGSWSSLKPIDSGLIIMSRYPILERDAIVFKKGRDIDGWANKGALSALIQIPTSADGSTPDLKFIVVTTHLQAEYDVKNPIYLELQVAQLKELRTFLDFKHKQHPNVPIILCGDFNINARADPAVDSIHPSSSYSQMVDLINISNNPNQPHWKELISEKLGYHPQTFGVAKLDENTQEWKPYDTVLTHSVCYIDRSRLDYMFYLPTTQLAQGRRHSDASSTSSERIETDALVLDTTPTYGPNMMLTVAEAKVQPFFVKGHAFTQLSDHFGISTTFSITNGNPHVDLIEEQPVTRGPVFVSNEPSLRLDSRTPITPVGNNSLINMDFKQE</sequence>
<feature type="domain" description="Endonuclease/exonuclease/phosphatase" evidence="4">
    <location>
        <begin position="50"/>
        <end position="241"/>
    </location>
</feature>
<dbReference type="SUPFAM" id="SSF56219">
    <property type="entry name" value="DNase I-like"/>
    <property type="match status" value="1"/>
</dbReference>
<dbReference type="GO" id="GO:0005576">
    <property type="term" value="C:extracellular region"/>
    <property type="evidence" value="ECO:0007669"/>
    <property type="project" value="InterPro"/>
</dbReference>
<comment type="caution">
    <text evidence="5">The sequence shown here is derived from an EMBL/GenBank/DDBJ whole genome shotgun (WGS) entry which is preliminary data.</text>
</comment>
<dbReference type="Proteomes" id="UP001431209">
    <property type="component" value="Unassembled WGS sequence"/>
</dbReference>
<keyword evidence="3" id="KW-0378">Hydrolase</keyword>
<dbReference type="InterPro" id="IPR005135">
    <property type="entry name" value="Endo/exonuclease/phosphatase"/>
</dbReference>
<evidence type="ECO:0000256" key="3">
    <source>
        <dbReference type="ARBA" id="ARBA00022801"/>
    </source>
</evidence>
<dbReference type="Gene3D" id="3.60.10.10">
    <property type="entry name" value="Endonuclease/exonuclease/phosphatase"/>
    <property type="match status" value="1"/>
</dbReference>
<comment type="similarity">
    <text evidence="1">Belongs to the neutral sphingomyelinase family.</text>
</comment>
<gene>
    <name evidence="5" type="ORF">AKO1_004193</name>
</gene>
<evidence type="ECO:0000313" key="6">
    <source>
        <dbReference type="Proteomes" id="UP001431209"/>
    </source>
</evidence>
<evidence type="ECO:0000259" key="4">
    <source>
        <dbReference type="Pfam" id="PF03372"/>
    </source>
</evidence>
<dbReference type="PANTHER" id="PTHR16320:SF1">
    <property type="entry name" value="SPHINGOMYELINASE DDB_G0288017"/>
    <property type="match status" value="1"/>
</dbReference>
<keyword evidence="6" id="KW-1185">Reference proteome</keyword>
<name>A0AAW2ZFQ0_9EUKA</name>
<dbReference type="InterPro" id="IPR036691">
    <property type="entry name" value="Endo/exonu/phosph_ase_sf"/>
</dbReference>
<dbReference type="Pfam" id="PF03372">
    <property type="entry name" value="Exo_endo_phos"/>
    <property type="match status" value="1"/>
</dbReference>
<accession>A0AAW2ZFQ0</accession>
<proteinExistence type="inferred from homology"/>
<dbReference type="GO" id="GO:0004767">
    <property type="term" value="F:sphingomyelin phosphodiesterase activity"/>
    <property type="evidence" value="ECO:0007669"/>
    <property type="project" value="UniProtKB-EC"/>
</dbReference>
<reference evidence="5 6" key="1">
    <citation type="submission" date="2024-03" db="EMBL/GenBank/DDBJ databases">
        <title>The Acrasis kona genome and developmental transcriptomes reveal deep origins of eukaryotic multicellular pathways.</title>
        <authorList>
            <person name="Sheikh S."/>
            <person name="Fu C.-J."/>
            <person name="Brown M.W."/>
            <person name="Baldauf S.L."/>
        </authorList>
    </citation>
    <scope>NUCLEOTIDE SEQUENCE [LARGE SCALE GENOMIC DNA]</scope>
    <source>
        <strain evidence="5 6">ATCC MYA-3509</strain>
    </source>
</reference>
<dbReference type="EC" id="3.1.4.12" evidence="2"/>
<dbReference type="PANTHER" id="PTHR16320">
    <property type="entry name" value="SPHINGOMYELINASE FAMILY MEMBER"/>
    <property type="match status" value="1"/>
</dbReference>
<evidence type="ECO:0000313" key="5">
    <source>
        <dbReference type="EMBL" id="KAL0487447.1"/>
    </source>
</evidence>
<dbReference type="InterPro" id="IPR038772">
    <property type="entry name" value="Sph/SMPD2-like"/>
</dbReference>
<dbReference type="AlphaFoldDB" id="A0AAW2ZFQ0"/>
<dbReference type="CDD" id="cd09078">
    <property type="entry name" value="nSMase"/>
    <property type="match status" value="1"/>
</dbReference>
<dbReference type="InterPro" id="IPR017766">
    <property type="entry name" value="Sphingomyelinase/PLipase_C"/>
</dbReference>